<dbReference type="Proteomes" id="UP001174694">
    <property type="component" value="Unassembled WGS sequence"/>
</dbReference>
<organism evidence="2 3">
    <name type="scientific">Pleurostoma richardsiae</name>
    <dbReference type="NCBI Taxonomy" id="41990"/>
    <lineage>
        <taxon>Eukaryota</taxon>
        <taxon>Fungi</taxon>
        <taxon>Dikarya</taxon>
        <taxon>Ascomycota</taxon>
        <taxon>Pezizomycotina</taxon>
        <taxon>Sordariomycetes</taxon>
        <taxon>Sordariomycetidae</taxon>
        <taxon>Calosphaeriales</taxon>
        <taxon>Pleurostomataceae</taxon>
        <taxon>Pleurostoma</taxon>
    </lineage>
</organism>
<evidence type="ECO:0000313" key="2">
    <source>
        <dbReference type="EMBL" id="KAJ9156103.1"/>
    </source>
</evidence>
<sequence length="179" mass="19847">MSQPTQFRSNRLASTMVFNSLRRQTMPAPGVWRPVVLTESTTHPIAEEGHDVAETTSEGCHSPEAEYLEYGWNEDEAKHSSTPHNPETPASPAVAGPHWLSLTPEVHHRETEWWGRRIKRRTSSEAGSSRCSTGSATPMTQAADAEEEEEDVHTTQRRSGPLLGQPLHPVVPLMEGLVH</sequence>
<feature type="compositionally biased region" description="Polar residues" evidence="1">
    <location>
        <begin position="124"/>
        <end position="140"/>
    </location>
</feature>
<name>A0AA38RSS8_9PEZI</name>
<reference evidence="2" key="1">
    <citation type="submission" date="2022-07" db="EMBL/GenBank/DDBJ databases">
        <title>Fungi with potential for degradation of polypropylene.</title>
        <authorList>
            <person name="Gostincar C."/>
        </authorList>
    </citation>
    <scope>NUCLEOTIDE SEQUENCE</scope>
    <source>
        <strain evidence="2">EXF-13308</strain>
    </source>
</reference>
<feature type="region of interest" description="Disordered" evidence="1">
    <location>
        <begin position="76"/>
        <end position="97"/>
    </location>
</feature>
<evidence type="ECO:0000256" key="1">
    <source>
        <dbReference type="SAM" id="MobiDB-lite"/>
    </source>
</evidence>
<accession>A0AA38RSS8</accession>
<comment type="caution">
    <text evidence="2">The sequence shown here is derived from an EMBL/GenBank/DDBJ whole genome shotgun (WGS) entry which is preliminary data.</text>
</comment>
<feature type="region of interest" description="Disordered" evidence="1">
    <location>
        <begin position="117"/>
        <end position="179"/>
    </location>
</feature>
<dbReference type="AlphaFoldDB" id="A0AA38RSS8"/>
<protein>
    <submittedName>
        <fullName evidence="2">Uncharacterized protein</fullName>
    </submittedName>
</protein>
<proteinExistence type="predicted"/>
<keyword evidence="3" id="KW-1185">Reference proteome</keyword>
<dbReference type="EMBL" id="JANBVO010000002">
    <property type="protein sequence ID" value="KAJ9156103.1"/>
    <property type="molecule type" value="Genomic_DNA"/>
</dbReference>
<evidence type="ECO:0000313" key="3">
    <source>
        <dbReference type="Proteomes" id="UP001174694"/>
    </source>
</evidence>
<gene>
    <name evidence="2" type="ORF">NKR23_g1109</name>
</gene>